<feature type="transmembrane region" description="Helical" evidence="1">
    <location>
        <begin position="163"/>
        <end position="183"/>
    </location>
</feature>
<keyword evidence="1" id="KW-0812">Transmembrane</keyword>
<dbReference type="InterPro" id="IPR025403">
    <property type="entry name" value="TgpA-like_C"/>
</dbReference>
<dbReference type="Gene3D" id="3.10.620.30">
    <property type="match status" value="1"/>
</dbReference>
<dbReference type="InterPro" id="IPR038765">
    <property type="entry name" value="Papain-like_cys_pep_sf"/>
</dbReference>
<feature type="transmembrane region" description="Helical" evidence="1">
    <location>
        <begin position="101"/>
        <end position="118"/>
    </location>
</feature>
<feature type="transmembrane region" description="Helical" evidence="1">
    <location>
        <begin position="535"/>
        <end position="553"/>
    </location>
</feature>
<name>A0A8A4TWG6_SULCO</name>
<dbReference type="InterPro" id="IPR002931">
    <property type="entry name" value="Transglutaminase-like"/>
</dbReference>
<dbReference type="Pfam" id="PF11992">
    <property type="entry name" value="TgpA_N"/>
    <property type="match status" value="1"/>
</dbReference>
<accession>A0A8A4TWG6</accession>
<feature type="transmembrane region" description="Helical" evidence="1">
    <location>
        <begin position="77"/>
        <end position="94"/>
    </location>
</feature>
<dbReference type="Proteomes" id="UP000663929">
    <property type="component" value="Chromosome"/>
</dbReference>
<dbReference type="InterPro" id="IPR052901">
    <property type="entry name" value="Bact_TGase-like"/>
</dbReference>
<sequence length="643" mass="75370">MPIEKMRLLSLLILAASIISLISGDFGVPQFVTYLAMILPIWFDIDLDKIRKMFFWKIYIWVTFILLFIAIGLKINLKLGIFFLILFCLIYEFYGEQRPKAPLRLISLLSFLIVIYQARLYIGSKLLLTIFLYTLSIALCLMGFYLLRLNYKNKRDQFKWTPISALLHIVPILAVSLPIYWLVPRIPRQSLRMQISEVGESISGFSDRVTLTDIGVLKRSRKHVMDLTIESGRLRSQHLKGRSFRHYDRGAWEPGGFSTFKRGDRVEFASASSYKETYSYRIDLDPFLGNTLFFFEDLIRFRNIDKYLKVTMSKDHISLMNTYPTSITYYGISGYQSNKKEKLTNRNPYLQIPDNHQYIFDYASEVVPNPESMTHKEIADTLVYHFLANFEYTLDINNYNVEDPLHEFLIIRQEGHCELFASSMVLLLRSMGIPTRLVTGFLLPEIHPSGDFYNVSESDAHAWVEVFIDGQWRTYDPTPPATFVEPNYVQNQIVSFNYFLKTMILSWDYDSQRDAVEAISKKIDLLKSLLAENPWYLLVFLVPIGVTVGIYLNRERLKTPHDRLQIHFQKLERSLADQYRPREPSETFQDYIQRLSLPAKLEIDLNRFSDRYYHLRYGREFQMTSVKKLIQDARMLRGRIVSG</sequence>
<feature type="transmembrane region" description="Helical" evidence="1">
    <location>
        <begin position="130"/>
        <end position="151"/>
    </location>
</feature>
<dbReference type="EMBL" id="CP071793">
    <property type="protein sequence ID" value="QTD53697.1"/>
    <property type="molecule type" value="Genomic_DNA"/>
</dbReference>
<dbReference type="Pfam" id="PF13559">
    <property type="entry name" value="DUF4129"/>
    <property type="match status" value="1"/>
</dbReference>
<evidence type="ECO:0000256" key="1">
    <source>
        <dbReference type="SAM" id="Phobius"/>
    </source>
</evidence>
<dbReference type="KEGG" id="scor:J3U87_14685"/>
<dbReference type="SUPFAM" id="SSF54001">
    <property type="entry name" value="Cysteine proteinases"/>
    <property type="match status" value="1"/>
</dbReference>
<feature type="domain" description="Transglutaminase-like" evidence="2">
    <location>
        <begin position="409"/>
        <end position="479"/>
    </location>
</feature>
<dbReference type="PANTHER" id="PTHR42736">
    <property type="entry name" value="PROTEIN-GLUTAMINE GAMMA-GLUTAMYLTRANSFERASE"/>
    <property type="match status" value="1"/>
</dbReference>
<dbReference type="InterPro" id="IPR021878">
    <property type="entry name" value="TgpA_N"/>
</dbReference>
<dbReference type="PANTHER" id="PTHR42736:SF1">
    <property type="entry name" value="PROTEIN-GLUTAMINE GAMMA-GLUTAMYLTRANSFERASE"/>
    <property type="match status" value="1"/>
</dbReference>
<feature type="transmembrane region" description="Helical" evidence="1">
    <location>
        <begin position="31"/>
        <end position="47"/>
    </location>
</feature>
<gene>
    <name evidence="3" type="ORF">J3U87_14685</name>
</gene>
<dbReference type="SMART" id="SM00460">
    <property type="entry name" value="TGc"/>
    <property type="match status" value="1"/>
</dbReference>
<reference evidence="3" key="1">
    <citation type="submission" date="2021-03" db="EMBL/GenBank/DDBJ databases">
        <title>Acanthopleuribacteraceae sp. M133.</title>
        <authorList>
            <person name="Wang G."/>
        </authorList>
    </citation>
    <scope>NUCLEOTIDE SEQUENCE</scope>
    <source>
        <strain evidence="3">M133</strain>
    </source>
</reference>
<evidence type="ECO:0000313" key="4">
    <source>
        <dbReference type="Proteomes" id="UP000663929"/>
    </source>
</evidence>
<organism evidence="3 4">
    <name type="scientific">Sulfidibacter corallicola</name>
    <dbReference type="NCBI Taxonomy" id="2818388"/>
    <lineage>
        <taxon>Bacteria</taxon>
        <taxon>Pseudomonadati</taxon>
        <taxon>Acidobacteriota</taxon>
        <taxon>Holophagae</taxon>
        <taxon>Acanthopleuribacterales</taxon>
        <taxon>Acanthopleuribacteraceae</taxon>
        <taxon>Sulfidibacter</taxon>
    </lineage>
</organism>
<evidence type="ECO:0000313" key="3">
    <source>
        <dbReference type="EMBL" id="QTD53697.1"/>
    </source>
</evidence>
<dbReference type="Pfam" id="PF01841">
    <property type="entry name" value="Transglut_core"/>
    <property type="match status" value="1"/>
</dbReference>
<keyword evidence="1" id="KW-1133">Transmembrane helix</keyword>
<dbReference type="AlphaFoldDB" id="A0A8A4TWG6"/>
<keyword evidence="1" id="KW-0472">Membrane</keyword>
<proteinExistence type="predicted"/>
<keyword evidence="4" id="KW-1185">Reference proteome</keyword>
<protein>
    <submittedName>
        <fullName evidence="3">DUF3488 domain-containing protein</fullName>
    </submittedName>
</protein>
<evidence type="ECO:0000259" key="2">
    <source>
        <dbReference type="SMART" id="SM00460"/>
    </source>
</evidence>
<dbReference type="RefSeq" id="WP_237383799.1">
    <property type="nucleotide sequence ID" value="NZ_CP071793.1"/>
</dbReference>